<accession>Q1Q2Y8</accession>
<dbReference type="EMBL" id="CP049055">
    <property type="protein sequence ID" value="QII11480.1"/>
    <property type="molecule type" value="Genomic_DNA"/>
</dbReference>
<sequence length="50" mass="6063">MNTTLRISRRFFFATPDLSYCQNIYTDVVSVPERMVYEKLTVPSWSRMRR</sequence>
<gene>
    <name evidence="2" type="ORF">KsCSTR_21010</name>
    <name evidence="1" type="ORF">kuste3611</name>
</gene>
<evidence type="ECO:0000313" key="2">
    <source>
        <dbReference type="EMBL" id="QII11480.1"/>
    </source>
</evidence>
<name>Q1Q2Y8_KUEST</name>
<reference evidence="1" key="2">
    <citation type="submission" date="2006-01" db="EMBL/GenBank/DDBJ databases">
        <authorList>
            <person name="Genoscope"/>
        </authorList>
    </citation>
    <scope>NUCLEOTIDE SEQUENCE</scope>
</reference>
<dbReference type="EMBL" id="CT573071">
    <property type="protein sequence ID" value="CAJ74374.1"/>
    <property type="molecule type" value="Genomic_DNA"/>
</dbReference>
<reference evidence="1" key="1">
    <citation type="journal article" date="2006" name="Nature">
        <title>Deciphering the evolution and metabolism of an anammox bacterium from a community genome.</title>
        <authorList>
            <person name="Strous M."/>
            <person name="Pelletier E."/>
            <person name="Mangenot S."/>
            <person name="Rattei T."/>
            <person name="Lehner A."/>
            <person name="Taylor M.W."/>
            <person name="Horn M."/>
            <person name="Daims H."/>
            <person name="Bartol-Mavel D."/>
            <person name="Wincker P."/>
            <person name="Barbe V."/>
            <person name="Fonknechten N."/>
            <person name="Vallenet D."/>
            <person name="Segurens B."/>
            <person name="Schenowitz-Truong C."/>
            <person name="Medigue C."/>
            <person name="Collingro A."/>
            <person name="Snel B."/>
            <person name="Dutilh B.E."/>
            <person name="OpDenCamp H.J.M."/>
            <person name="vanDerDrift C."/>
            <person name="Cirpus I."/>
            <person name="vanDePas-Schoonen K.T."/>
            <person name="Harhangi H.R."/>
            <person name="vanNiftrik L."/>
            <person name="Schmid M."/>
            <person name="Keltjens J."/>
            <person name="vanDeVossenberg J."/>
            <person name="Kartal B."/>
            <person name="Meier H."/>
            <person name="Frishman D."/>
            <person name="Huynen M.A."/>
            <person name="Mewes H."/>
            <person name="Weissenbach J."/>
            <person name="Jetten M.S.M."/>
            <person name="Wagner M."/>
            <person name="LePaslier D."/>
        </authorList>
    </citation>
    <scope>NUCLEOTIDE SEQUENCE</scope>
</reference>
<dbReference type="AlphaFoldDB" id="Q1Q2Y8"/>
<reference evidence="2 3" key="3">
    <citation type="submission" date="2020-02" db="EMBL/GenBank/DDBJ databases">
        <title>Newly sequenced genome of strain CSTR1 showed variability in Candidatus Kuenenia stuttgartiensis genomes.</title>
        <authorList>
            <person name="Ding C."/>
            <person name="Adrian L."/>
        </authorList>
    </citation>
    <scope>NUCLEOTIDE SEQUENCE [LARGE SCALE GENOMIC DNA]</scope>
    <source>
        <strain evidence="2 3">CSTR1</strain>
    </source>
</reference>
<protein>
    <submittedName>
        <fullName evidence="1">Uncharacterized protein</fullName>
    </submittedName>
</protein>
<evidence type="ECO:0000313" key="3">
    <source>
        <dbReference type="Proteomes" id="UP000501926"/>
    </source>
</evidence>
<evidence type="ECO:0000313" key="1">
    <source>
        <dbReference type="EMBL" id="CAJ74374.1"/>
    </source>
</evidence>
<proteinExistence type="predicted"/>
<dbReference type="Proteomes" id="UP000501926">
    <property type="component" value="Chromosome"/>
</dbReference>
<organism evidence="1">
    <name type="scientific">Kuenenia stuttgartiensis</name>
    <dbReference type="NCBI Taxonomy" id="174633"/>
    <lineage>
        <taxon>Bacteria</taxon>
        <taxon>Pseudomonadati</taxon>
        <taxon>Planctomycetota</taxon>
        <taxon>Candidatus Brocadiia</taxon>
        <taxon>Candidatus Brocadiales</taxon>
        <taxon>Candidatus Brocadiaceae</taxon>
        <taxon>Candidatus Kuenenia</taxon>
    </lineage>
</organism>